<evidence type="ECO:0000313" key="9">
    <source>
        <dbReference type="Proteomes" id="UP000324241"/>
    </source>
</evidence>
<feature type="domain" description="Rhodopsin" evidence="7">
    <location>
        <begin position="2"/>
        <end position="126"/>
    </location>
</feature>
<dbReference type="VEuPathDB" id="FungiDB:EYZ11_006395"/>
<dbReference type="InterPro" id="IPR049326">
    <property type="entry name" value="Rhodopsin_dom_fungi"/>
</dbReference>
<gene>
    <name evidence="8" type="ORF">ATNIH1004_008118</name>
</gene>
<keyword evidence="3 6" id="KW-1133">Transmembrane helix</keyword>
<evidence type="ECO:0000313" key="8">
    <source>
        <dbReference type="EMBL" id="KAA8643922.1"/>
    </source>
</evidence>
<dbReference type="OrthoDB" id="444631at2759"/>
<proteinExistence type="inferred from homology"/>
<dbReference type="RefSeq" id="XP_033423283.1">
    <property type="nucleotide sequence ID" value="XM_033572731.1"/>
</dbReference>
<evidence type="ECO:0000259" key="7">
    <source>
        <dbReference type="Pfam" id="PF20684"/>
    </source>
</evidence>
<evidence type="ECO:0000256" key="2">
    <source>
        <dbReference type="ARBA" id="ARBA00022692"/>
    </source>
</evidence>
<keyword evidence="2 6" id="KW-0812">Transmembrane</keyword>
<dbReference type="VEuPathDB" id="FungiDB:EYZ11_006403"/>
<evidence type="ECO:0000256" key="6">
    <source>
        <dbReference type="SAM" id="Phobius"/>
    </source>
</evidence>
<evidence type="ECO:0000256" key="1">
    <source>
        <dbReference type="ARBA" id="ARBA00004141"/>
    </source>
</evidence>
<dbReference type="Pfam" id="PF20684">
    <property type="entry name" value="Fung_rhodopsin"/>
    <property type="match status" value="1"/>
</dbReference>
<dbReference type="GeneID" id="54330820"/>
<protein>
    <recommendedName>
        <fullName evidence="7">Rhodopsin domain-containing protein</fullName>
    </recommendedName>
</protein>
<dbReference type="PANTHER" id="PTHR33048:SF114">
    <property type="entry name" value="MEMBRANE PROTEIN PTH11-LIKE, PUTATIVE (AFU_ORTHOLOGUE AFUA_7G06620)-RELATED"/>
    <property type="match status" value="1"/>
</dbReference>
<comment type="caution">
    <text evidence="8">The sequence shown here is derived from an EMBL/GenBank/DDBJ whole genome shotgun (WGS) entry which is preliminary data.</text>
</comment>
<evidence type="ECO:0000256" key="4">
    <source>
        <dbReference type="ARBA" id="ARBA00023136"/>
    </source>
</evidence>
<organism evidence="8 9">
    <name type="scientific">Aspergillus tanneri</name>
    <dbReference type="NCBI Taxonomy" id="1220188"/>
    <lineage>
        <taxon>Eukaryota</taxon>
        <taxon>Fungi</taxon>
        <taxon>Dikarya</taxon>
        <taxon>Ascomycota</taxon>
        <taxon>Pezizomycotina</taxon>
        <taxon>Eurotiomycetes</taxon>
        <taxon>Eurotiomycetidae</taxon>
        <taxon>Eurotiales</taxon>
        <taxon>Aspergillaceae</taxon>
        <taxon>Aspergillus</taxon>
        <taxon>Aspergillus subgen. Circumdati</taxon>
    </lineage>
</organism>
<dbReference type="AlphaFoldDB" id="A0A5M9MA57"/>
<comment type="subcellular location">
    <subcellularLocation>
        <location evidence="1">Membrane</location>
        <topology evidence="1">Multi-pass membrane protein</topology>
    </subcellularLocation>
</comment>
<feature type="transmembrane region" description="Helical" evidence="6">
    <location>
        <begin position="102"/>
        <end position="121"/>
    </location>
</feature>
<comment type="similarity">
    <text evidence="5">Belongs to the SAT4 family.</text>
</comment>
<sequence>MTAIFQCHPISKTWESTIPGYCINIDVFYLAITGFSILTDVVTYTLPLPVICRLHVPMKQKVALTFILCMGLLACVSAIIRISVLPSMLHSHDTMYFTAAPAYWSIIEMNVGIFAASIPSFKAIASRFLPRLIGENSPAKKSPSKESRKSSGSLRAGDYLLRFPSAPETQHSEIATVMSAAIHEHYGSQEGIVIPEGRIYTLTEIEMSVENSPALNHVPSAHEQPC</sequence>
<evidence type="ECO:0000256" key="5">
    <source>
        <dbReference type="ARBA" id="ARBA00038359"/>
    </source>
</evidence>
<accession>A0A5M9MA57</accession>
<dbReference type="GO" id="GO:0016020">
    <property type="term" value="C:membrane"/>
    <property type="evidence" value="ECO:0007669"/>
    <property type="project" value="UniProtKB-SubCell"/>
</dbReference>
<feature type="transmembrane region" description="Helical" evidence="6">
    <location>
        <begin position="62"/>
        <end position="82"/>
    </location>
</feature>
<reference evidence="8 9" key="1">
    <citation type="submission" date="2019-08" db="EMBL/GenBank/DDBJ databases">
        <title>The genome sequence of a newly discovered highly antifungal drug resistant Aspergillus species, Aspergillus tanneri NIH 1004.</title>
        <authorList>
            <person name="Mounaud S."/>
            <person name="Singh I."/>
            <person name="Joardar V."/>
            <person name="Pakala S."/>
            <person name="Pakala S."/>
            <person name="Venepally P."/>
            <person name="Chung J.K."/>
            <person name="Losada L."/>
            <person name="Nierman W.C."/>
        </authorList>
    </citation>
    <scope>NUCLEOTIDE SEQUENCE [LARGE SCALE GENOMIC DNA]</scope>
    <source>
        <strain evidence="8 9">NIH1004</strain>
    </source>
</reference>
<name>A0A5M9MA57_9EURO</name>
<feature type="transmembrane region" description="Helical" evidence="6">
    <location>
        <begin position="27"/>
        <end position="50"/>
    </location>
</feature>
<dbReference type="EMBL" id="QUQM01000006">
    <property type="protein sequence ID" value="KAA8643922.1"/>
    <property type="molecule type" value="Genomic_DNA"/>
</dbReference>
<dbReference type="Proteomes" id="UP000324241">
    <property type="component" value="Unassembled WGS sequence"/>
</dbReference>
<dbReference type="InterPro" id="IPR052337">
    <property type="entry name" value="SAT4-like"/>
</dbReference>
<keyword evidence="4 6" id="KW-0472">Membrane</keyword>
<evidence type="ECO:0000256" key="3">
    <source>
        <dbReference type="ARBA" id="ARBA00022989"/>
    </source>
</evidence>
<dbReference type="PANTHER" id="PTHR33048">
    <property type="entry name" value="PTH11-LIKE INTEGRAL MEMBRANE PROTEIN (AFU_ORTHOLOGUE AFUA_5G11245)"/>
    <property type="match status" value="1"/>
</dbReference>